<feature type="non-terminal residue" evidence="1">
    <location>
        <position position="1"/>
    </location>
</feature>
<reference evidence="1 2" key="3">
    <citation type="journal article" date="2022" name="Microbiol. Spectr.">
        <title>Folding features and dynamics of 3D genome architecture in plant fungal pathogens.</title>
        <authorList>
            <person name="Xia C."/>
        </authorList>
    </citation>
    <scope>NUCLEOTIDE SEQUENCE [LARGE SCALE GENOMIC DNA]</scope>
    <source>
        <strain evidence="1 2">93-210</strain>
    </source>
</reference>
<keyword evidence="2" id="KW-1185">Reference proteome</keyword>
<organism evidence="1 2">
    <name type="scientific">Puccinia striiformis f. sp. tritici</name>
    <dbReference type="NCBI Taxonomy" id="168172"/>
    <lineage>
        <taxon>Eukaryota</taxon>
        <taxon>Fungi</taxon>
        <taxon>Dikarya</taxon>
        <taxon>Basidiomycota</taxon>
        <taxon>Pucciniomycotina</taxon>
        <taxon>Pucciniomycetes</taxon>
        <taxon>Pucciniales</taxon>
        <taxon>Pucciniaceae</taxon>
        <taxon>Puccinia</taxon>
    </lineage>
</organism>
<dbReference type="EMBL" id="CM045865">
    <property type="protein sequence ID" value="KAI7962839.1"/>
    <property type="molecule type" value="Genomic_DNA"/>
</dbReference>
<protein>
    <submittedName>
        <fullName evidence="1">Uncharacterized protein</fullName>
    </submittedName>
</protein>
<gene>
    <name evidence="1" type="ORF">MJO28_000933</name>
</gene>
<evidence type="ECO:0000313" key="1">
    <source>
        <dbReference type="EMBL" id="KAI7962839.1"/>
    </source>
</evidence>
<accession>A0ACC0F159</accession>
<sequence>LATACKCPAGKQLYVCKVTRGELFWYVQAGDNTITIGQYPVRFTTKAGEECWCVGGGGLQGCCPDNAIPVSKLAIRIHLLIAEVLKVDLHLKSYINGFHFKELGQKKIVSISPLYKHHHALDEMLCLRPLSSERRFWTRSCGGPEAMTSNIVGKLHSEMVIAPNELYANMNQERSGFEPTSIMSYKLGGMKSFTTPVLLGLGMLRIVKRYKKFSFIILIRTSNHSHPSNTSFMWRADISASVDHSFGIYPLDPWEKR</sequence>
<comment type="caution">
    <text evidence="1">The sequence shown here is derived from an EMBL/GenBank/DDBJ whole genome shotgun (WGS) entry which is preliminary data.</text>
</comment>
<name>A0ACC0F159_9BASI</name>
<evidence type="ECO:0000313" key="2">
    <source>
        <dbReference type="Proteomes" id="UP001060170"/>
    </source>
</evidence>
<dbReference type="Proteomes" id="UP001060170">
    <property type="component" value="Chromosome 1"/>
</dbReference>
<proteinExistence type="predicted"/>
<reference evidence="2" key="1">
    <citation type="journal article" date="2018" name="BMC Genomics">
        <title>Genomic insights into host adaptation between the wheat stripe rust pathogen (Puccinia striiformis f. sp. tritici) and the barley stripe rust pathogen (Puccinia striiformis f. sp. hordei).</title>
        <authorList>
            <person name="Xia C."/>
            <person name="Wang M."/>
            <person name="Yin C."/>
            <person name="Cornejo O.E."/>
            <person name="Hulbert S.H."/>
            <person name="Chen X."/>
        </authorList>
    </citation>
    <scope>NUCLEOTIDE SEQUENCE [LARGE SCALE GENOMIC DNA]</scope>
    <source>
        <strain evidence="2">93-210</strain>
    </source>
</reference>
<reference evidence="2" key="2">
    <citation type="journal article" date="2018" name="Mol. Plant Microbe Interact.">
        <title>Genome sequence resources for the wheat stripe rust pathogen (Puccinia striiformis f. sp. tritici) and the barley stripe rust pathogen (Puccinia striiformis f. sp. hordei).</title>
        <authorList>
            <person name="Xia C."/>
            <person name="Wang M."/>
            <person name="Yin C."/>
            <person name="Cornejo O.E."/>
            <person name="Hulbert S.H."/>
            <person name="Chen X."/>
        </authorList>
    </citation>
    <scope>NUCLEOTIDE SEQUENCE [LARGE SCALE GENOMIC DNA]</scope>
    <source>
        <strain evidence="2">93-210</strain>
    </source>
</reference>